<sequence>MLMDKRDRYTFAATFSEQKRFVGLPPDEFCLYVPLAMLAIFLNLWIFGPMLLAVVVGIRHLKKGRGSQYLLNLAYWCLPTSVMRFFISILPDSYKRHWVA</sequence>
<evidence type="ECO:0000313" key="3">
    <source>
        <dbReference type="Proteomes" id="UP000281332"/>
    </source>
</evidence>
<accession>A0A3N4N9K4</accession>
<dbReference type="AlphaFoldDB" id="A0A3N4N9K4"/>
<gene>
    <name evidence="2" type="primary">traL</name>
    <name evidence="2" type="ORF">BBB56_23170</name>
</gene>
<organism evidence="2 3">
    <name type="scientific">Candidatus Pantoea deserta</name>
    <dbReference type="NCBI Taxonomy" id="1869313"/>
    <lineage>
        <taxon>Bacteria</taxon>
        <taxon>Pseudomonadati</taxon>
        <taxon>Pseudomonadota</taxon>
        <taxon>Gammaproteobacteria</taxon>
        <taxon>Enterobacterales</taxon>
        <taxon>Erwiniaceae</taxon>
        <taxon>Pantoea</taxon>
    </lineage>
</organism>
<keyword evidence="1" id="KW-1133">Transmembrane helix</keyword>
<dbReference type="InterPro" id="IPR009838">
    <property type="entry name" value="T4SS_TraL"/>
</dbReference>
<proteinExistence type="predicted"/>
<reference evidence="2 3" key="1">
    <citation type="submission" date="2018-11" db="EMBL/GenBank/DDBJ databases">
        <title>Whole genome sequencing of Pantoea sp. RIT388.</title>
        <authorList>
            <person name="Gan H.M."/>
            <person name="Hudson A.O."/>
        </authorList>
    </citation>
    <scope>NUCLEOTIDE SEQUENCE [LARGE SCALE GENOMIC DNA]</scope>
    <source>
        <strain evidence="2 3">RIT388</strain>
    </source>
</reference>
<feature type="transmembrane region" description="Helical" evidence="1">
    <location>
        <begin position="31"/>
        <end position="58"/>
    </location>
</feature>
<keyword evidence="1" id="KW-0472">Membrane</keyword>
<evidence type="ECO:0000256" key="1">
    <source>
        <dbReference type="SAM" id="Phobius"/>
    </source>
</evidence>
<keyword evidence="1" id="KW-0812">Transmembrane</keyword>
<protein>
    <submittedName>
        <fullName evidence="2">Type IV conjugative transfer system protein TraL</fullName>
    </submittedName>
</protein>
<dbReference type="NCBIfam" id="TIGR02762">
    <property type="entry name" value="TraL_TIGR"/>
    <property type="match status" value="1"/>
</dbReference>
<name>A0A3N4N9K4_9GAMM</name>
<comment type="caution">
    <text evidence="2">The sequence shown here is derived from an EMBL/GenBank/DDBJ whole genome shotgun (WGS) entry which is preliminary data.</text>
</comment>
<keyword evidence="3" id="KW-1185">Reference proteome</keyword>
<dbReference type="Proteomes" id="UP000281332">
    <property type="component" value="Unassembled WGS sequence"/>
</dbReference>
<evidence type="ECO:0000313" key="2">
    <source>
        <dbReference type="EMBL" id="RPD91738.1"/>
    </source>
</evidence>
<dbReference type="GO" id="GO:0019867">
    <property type="term" value="C:outer membrane"/>
    <property type="evidence" value="ECO:0007669"/>
    <property type="project" value="InterPro"/>
</dbReference>
<dbReference type="EMBL" id="RMVG01000041">
    <property type="protein sequence ID" value="RPD91738.1"/>
    <property type="molecule type" value="Genomic_DNA"/>
</dbReference>
<dbReference type="Pfam" id="PF07178">
    <property type="entry name" value="TraL"/>
    <property type="match status" value="1"/>
</dbReference>
<feature type="transmembrane region" description="Helical" evidence="1">
    <location>
        <begin position="70"/>
        <end position="90"/>
    </location>
</feature>